<evidence type="ECO:0000256" key="1">
    <source>
        <dbReference type="ARBA" id="ARBA00009673"/>
    </source>
</evidence>
<keyword evidence="2" id="KW-0963">Cytoplasm</keyword>
<evidence type="ECO:0000313" key="3">
    <source>
        <dbReference type="EMBL" id="WHX48041.1"/>
    </source>
</evidence>
<dbReference type="Pfam" id="PF02580">
    <property type="entry name" value="Tyr_Deacylase"/>
    <property type="match status" value="1"/>
</dbReference>
<comment type="subcellular location">
    <subcellularLocation>
        <location evidence="2">Cytoplasm</location>
    </subcellularLocation>
</comment>
<dbReference type="GO" id="GO:0019478">
    <property type="term" value="P:D-amino acid catabolic process"/>
    <property type="evidence" value="ECO:0007669"/>
    <property type="project" value="UniProtKB-UniRule"/>
</dbReference>
<dbReference type="GO" id="GO:0043908">
    <property type="term" value="F:Ser(Gly)-tRNA(Ala) hydrolase activity"/>
    <property type="evidence" value="ECO:0007669"/>
    <property type="project" value="UniProtKB-UniRule"/>
</dbReference>
<feature type="short sequence motif" description="Gly-cisPro motif, important for rejection of L-amino acids" evidence="2">
    <location>
        <begin position="137"/>
        <end position="138"/>
    </location>
</feature>
<dbReference type="EC" id="3.1.1.-" evidence="2"/>
<protein>
    <recommendedName>
        <fullName evidence="2">D-aminoacyl-tRNA deacylase</fullName>
        <shortName evidence="2">DTD</shortName>
        <ecNumber evidence="2">3.1.1.96</ecNumber>
    </recommendedName>
    <alternativeName>
        <fullName evidence="2">Gly-tRNA(Ala) deacylase</fullName>
        <ecNumber evidence="2">3.1.1.-</ecNumber>
    </alternativeName>
</protein>
<dbReference type="RefSeq" id="WP_283925513.1">
    <property type="nucleotide sequence ID" value="NZ_CP126084.1"/>
</dbReference>
<keyword evidence="2 3" id="KW-0378">Hydrolase</keyword>
<dbReference type="PANTHER" id="PTHR10472">
    <property type="entry name" value="D-TYROSYL-TRNA TYR DEACYLASE"/>
    <property type="match status" value="1"/>
</dbReference>
<evidence type="ECO:0000313" key="4">
    <source>
        <dbReference type="Proteomes" id="UP001177943"/>
    </source>
</evidence>
<dbReference type="GO" id="GO:0000049">
    <property type="term" value="F:tRNA binding"/>
    <property type="evidence" value="ECO:0007669"/>
    <property type="project" value="UniProtKB-UniRule"/>
</dbReference>
<dbReference type="GO" id="GO:0051500">
    <property type="term" value="F:D-tyrosyl-tRNA(Tyr) deacylase activity"/>
    <property type="evidence" value="ECO:0007669"/>
    <property type="project" value="TreeGrafter"/>
</dbReference>
<dbReference type="HAMAP" id="MF_00518">
    <property type="entry name" value="Deacylase_Dtd"/>
    <property type="match status" value="1"/>
</dbReference>
<dbReference type="GO" id="GO:0106026">
    <property type="term" value="F:Gly-tRNA(Ala) deacylase activity"/>
    <property type="evidence" value="ECO:0007669"/>
    <property type="project" value="UniProtKB-UniRule"/>
</dbReference>
<keyword evidence="2" id="KW-0820">tRNA-binding</keyword>
<comment type="catalytic activity">
    <reaction evidence="2">
        <text>a D-aminoacyl-tRNA + H2O = a tRNA + a D-alpha-amino acid + H(+)</text>
        <dbReference type="Rhea" id="RHEA:13953"/>
        <dbReference type="Rhea" id="RHEA-COMP:10123"/>
        <dbReference type="Rhea" id="RHEA-COMP:10124"/>
        <dbReference type="ChEBI" id="CHEBI:15377"/>
        <dbReference type="ChEBI" id="CHEBI:15378"/>
        <dbReference type="ChEBI" id="CHEBI:59871"/>
        <dbReference type="ChEBI" id="CHEBI:78442"/>
        <dbReference type="ChEBI" id="CHEBI:79333"/>
        <dbReference type="EC" id="3.1.1.96"/>
    </reaction>
</comment>
<comment type="domain">
    <text evidence="2">A Gly-cisPro motif from one monomer fits into the active site of the other monomer to allow specific chiral rejection of L-amino acids.</text>
</comment>
<proteinExistence type="inferred from homology"/>
<comment type="catalytic activity">
    <reaction evidence="2">
        <text>glycyl-tRNA(Ala) + H2O = tRNA(Ala) + glycine + H(+)</text>
        <dbReference type="Rhea" id="RHEA:53744"/>
        <dbReference type="Rhea" id="RHEA-COMP:9657"/>
        <dbReference type="Rhea" id="RHEA-COMP:13640"/>
        <dbReference type="ChEBI" id="CHEBI:15377"/>
        <dbReference type="ChEBI" id="CHEBI:15378"/>
        <dbReference type="ChEBI" id="CHEBI:57305"/>
        <dbReference type="ChEBI" id="CHEBI:78442"/>
        <dbReference type="ChEBI" id="CHEBI:78522"/>
    </reaction>
</comment>
<dbReference type="EC" id="3.1.1.96" evidence="2"/>
<organism evidence="3 4">
    <name type="scientific">Paenibacillus woosongensis</name>
    <dbReference type="NCBI Taxonomy" id="307580"/>
    <lineage>
        <taxon>Bacteria</taxon>
        <taxon>Bacillati</taxon>
        <taxon>Bacillota</taxon>
        <taxon>Bacilli</taxon>
        <taxon>Bacillales</taxon>
        <taxon>Paenibacillaceae</taxon>
        <taxon>Paenibacillus</taxon>
    </lineage>
</organism>
<dbReference type="EMBL" id="CP126084">
    <property type="protein sequence ID" value="WHX48041.1"/>
    <property type="molecule type" value="Genomic_DNA"/>
</dbReference>
<reference evidence="3" key="1">
    <citation type="submission" date="2023-05" db="EMBL/GenBank/DDBJ databases">
        <title>Comparative genomics of Bacillaceae isolates and their secondary metabolite potential.</title>
        <authorList>
            <person name="Song L."/>
            <person name="Nielsen L.J."/>
            <person name="Mohite O."/>
            <person name="Xu X."/>
            <person name="Weber T."/>
            <person name="Kovacs A.T."/>
        </authorList>
    </citation>
    <scope>NUCLEOTIDE SEQUENCE</scope>
    <source>
        <strain evidence="3">B2_4</strain>
    </source>
</reference>
<dbReference type="KEGG" id="pwn:QNH46_18180"/>
<sequence>MRVVVQRCKEAKVTVDGTVIGSIGQGLMLLVGITHEDTEKEAAYLADKIAGLRIFEDDEGKMNRSVTDIGGAILSVSQFTLYGDCRKGKRPSFIAAARPETAEPLYERFNALLRDKGLVVETGEFGADMDVQLTNWGPVTLMLESQQPSKTETP</sequence>
<evidence type="ECO:0000256" key="2">
    <source>
        <dbReference type="HAMAP-Rule" id="MF_00518"/>
    </source>
</evidence>
<dbReference type="CDD" id="cd00563">
    <property type="entry name" value="Dtyr_deacylase"/>
    <property type="match status" value="1"/>
</dbReference>
<dbReference type="NCBIfam" id="TIGR00256">
    <property type="entry name" value="D-aminoacyl-tRNA deacylase"/>
    <property type="match status" value="1"/>
</dbReference>
<dbReference type="InterPro" id="IPR003732">
    <property type="entry name" value="Daa-tRNA_deacyls_DTD"/>
</dbReference>
<name>A0AA95L169_9BACL</name>
<comment type="subunit">
    <text evidence="2">Homodimer.</text>
</comment>
<accession>A0AA95L169</accession>
<gene>
    <name evidence="2 3" type="primary">dtd</name>
    <name evidence="3" type="ORF">QNH46_18180</name>
</gene>
<dbReference type="InterPro" id="IPR023509">
    <property type="entry name" value="DTD-like_sf"/>
</dbReference>
<dbReference type="SUPFAM" id="SSF69500">
    <property type="entry name" value="DTD-like"/>
    <property type="match status" value="1"/>
</dbReference>
<dbReference type="FunFam" id="3.50.80.10:FF:000001">
    <property type="entry name" value="D-aminoacyl-tRNA deacylase"/>
    <property type="match status" value="1"/>
</dbReference>
<keyword evidence="2" id="KW-0694">RNA-binding</keyword>
<dbReference type="GO" id="GO:0005737">
    <property type="term" value="C:cytoplasm"/>
    <property type="evidence" value="ECO:0007669"/>
    <property type="project" value="UniProtKB-SubCell"/>
</dbReference>
<dbReference type="Gene3D" id="3.50.80.10">
    <property type="entry name" value="D-tyrosyl-tRNA(Tyr) deacylase"/>
    <property type="match status" value="1"/>
</dbReference>
<dbReference type="PANTHER" id="PTHR10472:SF5">
    <property type="entry name" value="D-AMINOACYL-TRNA DEACYLASE 1"/>
    <property type="match status" value="1"/>
</dbReference>
<dbReference type="AlphaFoldDB" id="A0AA95L169"/>
<dbReference type="Proteomes" id="UP001177943">
    <property type="component" value="Chromosome"/>
</dbReference>
<comment type="similarity">
    <text evidence="1 2">Belongs to the DTD family.</text>
</comment>
<comment type="function">
    <text evidence="2">An aminoacyl-tRNA editing enzyme that deacylates mischarged D-aminoacyl-tRNAs. Also deacylates mischarged glycyl-tRNA(Ala), protecting cells against glycine mischarging by AlaRS. Acts via tRNA-based rather than protein-based catalysis; rejects L-amino acids rather than detecting D-amino acids in the active site. By recycling D-aminoacyl-tRNA to D-amino acids and free tRNA molecules, this enzyme counteracts the toxicity associated with the formation of D-aminoacyl-tRNA entities in vivo and helps enforce protein L-homochirality.</text>
</comment>